<dbReference type="Pfam" id="PF25888">
    <property type="entry name" value="WHD_DnaB"/>
    <property type="match status" value="1"/>
</dbReference>
<dbReference type="EMBL" id="JACJKU010000011">
    <property type="protein sequence ID" value="MBM6940294.1"/>
    <property type="molecule type" value="Genomic_DNA"/>
</dbReference>
<evidence type="ECO:0000256" key="2">
    <source>
        <dbReference type="SAM" id="MobiDB-lite"/>
    </source>
</evidence>
<reference evidence="5 6" key="1">
    <citation type="journal article" date="2021" name="Sci. Rep.">
        <title>The distribution of antibiotic resistance genes in chicken gut microbiota commensals.</title>
        <authorList>
            <person name="Juricova H."/>
            <person name="Matiasovicova J."/>
            <person name="Kubasova T."/>
            <person name="Cejkova D."/>
            <person name="Rychlik I."/>
        </authorList>
    </citation>
    <scope>NUCLEOTIDE SEQUENCE [LARGE SCALE GENOMIC DNA]</scope>
    <source>
        <strain evidence="5 6">An574</strain>
    </source>
</reference>
<proteinExistence type="inferred from homology"/>
<dbReference type="InterPro" id="IPR058660">
    <property type="entry name" value="WHD_DnaB"/>
</dbReference>
<feature type="compositionally biased region" description="Basic residues" evidence="2">
    <location>
        <begin position="400"/>
        <end position="412"/>
    </location>
</feature>
<feature type="domain" description="Replicative helicase loading/DNA remodeling protein DnaB N-terminal winged helix" evidence="4">
    <location>
        <begin position="21"/>
        <end position="174"/>
    </location>
</feature>
<keyword evidence="6" id="KW-1185">Reference proteome</keyword>
<evidence type="ECO:0000256" key="1">
    <source>
        <dbReference type="ARBA" id="ARBA00093462"/>
    </source>
</evidence>
<evidence type="ECO:0000259" key="4">
    <source>
        <dbReference type="Pfam" id="PF25888"/>
    </source>
</evidence>
<sequence length="456" mass="51566">MTKLQISPKTGYIVSAALDLANYNETTFVNYYQPLMSPNALGLFSALRQEIHRHPLVTDRQPFSGLLVKLNAGLATVTETLHQLEAVGLIKTFVRHDEMGDVLILELHSTLTPAEFIKDDLLSVQLLAMVGPDRFKQLSDQVTASSMNMDDFENISHSFFDVFHPEHDQQLNADPVLREAQQKVTDATAHRVAYNKIPQDDDFSLHLVAQQLSGEGQDPEIVQKNRQLILVEHRTYGYDELAIAKLIERAINVVDNEFDVDQFKLLARRADTRQNQQTSTVPSKSANDLDMAGLAPEVQELLKQCEQQAPMAFLAQLKQQTHGYISSAERVIVERLVSQSGLSNGAINLLLWYIIGEQGLGTVKANLADTIANNWGRAGVKTSVDAYNEIRHHQEQRQQRQTKRRSYRNRRGTIKEQLPDWAKEDYQPNVKPASSEQIAKSQQLLANLRKKQRKNK</sequence>
<feature type="domain" description="DnaB/C C-terminal" evidence="3">
    <location>
        <begin position="315"/>
        <end position="388"/>
    </location>
</feature>
<gene>
    <name evidence="5" type="ORF">H5975_02115</name>
</gene>
<protein>
    <submittedName>
        <fullName evidence="5">DnaD domain protein</fullName>
    </submittedName>
</protein>
<feature type="region of interest" description="Disordered" evidence="2">
    <location>
        <begin position="392"/>
        <end position="438"/>
    </location>
</feature>
<name>A0ABS2GY62_9LACO</name>
<evidence type="ECO:0000259" key="3">
    <source>
        <dbReference type="Pfam" id="PF07261"/>
    </source>
</evidence>
<organism evidence="5 6">
    <name type="scientific">Limosilactobacillus coleohominis</name>
    <dbReference type="NCBI Taxonomy" id="181675"/>
    <lineage>
        <taxon>Bacteria</taxon>
        <taxon>Bacillati</taxon>
        <taxon>Bacillota</taxon>
        <taxon>Bacilli</taxon>
        <taxon>Lactobacillales</taxon>
        <taxon>Lactobacillaceae</taxon>
        <taxon>Limosilactobacillus</taxon>
    </lineage>
</organism>
<accession>A0ABS2GY62</accession>
<dbReference type="InterPro" id="IPR006343">
    <property type="entry name" value="DnaB/C_C"/>
</dbReference>
<dbReference type="RefSeq" id="WP_204784685.1">
    <property type="nucleotide sequence ID" value="NZ_JACJKU010000011.1"/>
</dbReference>
<evidence type="ECO:0000313" key="5">
    <source>
        <dbReference type="EMBL" id="MBM6940294.1"/>
    </source>
</evidence>
<evidence type="ECO:0000313" key="6">
    <source>
        <dbReference type="Proteomes" id="UP000785625"/>
    </source>
</evidence>
<feature type="compositionally biased region" description="Basic and acidic residues" evidence="2">
    <location>
        <begin position="413"/>
        <end position="426"/>
    </location>
</feature>
<dbReference type="Pfam" id="PF07261">
    <property type="entry name" value="DnaB_2"/>
    <property type="match status" value="1"/>
</dbReference>
<comment type="caution">
    <text evidence="5">The sequence shown here is derived from an EMBL/GenBank/DDBJ whole genome shotgun (WGS) entry which is preliminary data.</text>
</comment>
<dbReference type="Proteomes" id="UP000785625">
    <property type="component" value="Unassembled WGS sequence"/>
</dbReference>
<comment type="similarity">
    <text evidence="1">Belongs to the DnaB/DnaD family.</text>
</comment>